<protein>
    <submittedName>
        <fullName evidence="1">Predicted protein</fullName>
    </submittedName>
</protein>
<proteinExistence type="predicted"/>
<dbReference type="HOGENOM" id="CLU_2944842_0_0_1"/>
<keyword evidence="2" id="KW-1185">Reference proteome</keyword>
<name>D7M9U0_ARALL</name>
<evidence type="ECO:0000313" key="2">
    <source>
        <dbReference type="Proteomes" id="UP000008694"/>
    </source>
</evidence>
<dbReference type="Gramene" id="scaffold_702835.1">
    <property type="protein sequence ID" value="scaffold_702835.1"/>
    <property type="gene ID" value="scaffold_702835.1"/>
</dbReference>
<gene>
    <name evidence="1" type="ORF">ARALYDRAFT_915093</name>
</gene>
<dbReference type="EMBL" id="GL348719">
    <property type="protein sequence ID" value="EFH46412.1"/>
    <property type="molecule type" value="Genomic_DNA"/>
</dbReference>
<evidence type="ECO:0000313" key="1">
    <source>
        <dbReference type="EMBL" id="EFH46412.1"/>
    </source>
</evidence>
<reference evidence="2" key="1">
    <citation type="journal article" date="2011" name="Nat. Genet.">
        <title>The Arabidopsis lyrata genome sequence and the basis of rapid genome size change.</title>
        <authorList>
            <person name="Hu T.T."/>
            <person name="Pattyn P."/>
            <person name="Bakker E.G."/>
            <person name="Cao J."/>
            <person name="Cheng J.-F."/>
            <person name="Clark R.M."/>
            <person name="Fahlgren N."/>
            <person name="Fawcett J.A."/>
            <person name="Grimwood J."/>
            <person name="Gundlach H."/>
            <person name="Haberer G."/>
            <person name="Hollister J.D."/>
            <person name="Ossowski S."/>
            <person name="Ottilar R.P."/>
            <person name="Salamov A.A."/>
            <person name="Schneeberger K."/>
            <person name="Spannagl M."/>
            <person name="Wang X."/>
            <person name="Yang L."/>
            <person name="Nasrallah M.E."/>
            <person name="Bergelson J."/>
            <person name="Carrington J.C."/>
            <person name="Gaut B.S."/>
            <person name="Schmutz J."/>
            <person name="Mayer K.F.X."/>
            <person name="Van de Peer Y."/>
            <person name="Grigoriev I.V."/>
            <person name="Nordborg M."/>
            <person name="Weigel D."/>
            <person name="Guo Y.-L."/>
        </authorList>
    </citation>
    <scope>NUCLEOTIDE SEQUENCE [LARGE SCALE GENOMIC DNA]</scope>
    <source>
        <strain evidence="2">cv. MN47</strain>
    </source>
</reference>
<sequence length="60" mass="6622">MRTSQHGPTVAFFSPSTTMWDLSYIIAGQLSTGTDRVCHVAQSPCARTSIEFDHITTLHL</sequence>
<organism evidence="2">
    <name type="scientific">Arabidopsis lyrata subsp. lyrata</name>
    <name type="common">Lyre-leaved rock-cress</name>
    <dbReference type="NCBI Taxonomy" id="81972"/>
    <lineage>
        <taxon>Eukaryota</taxon>
        <taxon>Viridiplantae</taxon>
        <taxon>Streptophyta</taxon>
        <taxon>Embryophyta</taxon>
        <taxon>Tracheophyta</taxon>
        <taxon>Spermatophyta</taxon>
        <taxon>Magnoliopsida</taxon>
        <taxon>eudicotyledons</taxon>
        <taxon>Gunneridae</taxon>
        <taxon>Pentapetalae</taxon>
        <taxon>rosids</taxon>
        <taxon>malvids</taxon>
        <taxon>Brassicales</taxon>
        <taxon>Brassicaceae</taxon>
        <taxon>Camelineae</taxon>
        <taxon>Arabidopsis</taxon>
    </lineage>
</organism>
<dbReference type="AlphaFoldDB" id="D7M9U0"/>
<dbReference type="Proteomes" id="UP000008694">
    <property type="component" value="Unassembled WGS sequence"/>
</dbReference>
<accession>D7M9U0</accession>